<dbReference type="PRINTS" id="PR00038">
    <property type="entry name" value="HTHLUXR"/>
</dbReference>
<dbReference type="PANTHER" id="PTHR44688:SF16">
    <property type="entry name" value="DNA-BINDING TRANSCRIPTIONAL ACTIVATOR DEVR_DOSR"/>
    <property type="match status" value="1"/>
</dbReference>
<keyword evidence="3" id="KW-0804">Transcription</keyword>
<keyword evidence="2 5" id="KW-0238">DNA-binding</keyword>
<proteinExistence type="predicted"/>
<dbReference type="Proteomes" id="UP000526083">
    <property type="component" value="Unassembled WGS sequence"/>
</dbReference>
<dbReference type="Pfam" id="PF00196">
    <property type="entry name" value="GerE"/>
    <property type="match status" value="1"/>
</dbReference>
<accession>A0A7W3PLK4</accession>
<dbReference type="EMBL" id="JACGWY010000002">
    <property type="protein sequence ID" value="MBA8816253.1"/>
    <property type="molecule type" value="Genomic_DNA"/>
</dbReference>
<dbReference type="GO" id="GO:0006355">
    <property type="term" value="P:regulation of DNA-templated transcription"/>
    <property type="evidence" value="ECO:0007669"/>
    <property type="project" value="InterPro"/>
</dbReference>
<dbReference type="PROSITE" id="PS50043">
    <property type="entry name" value="HTH_LUXR_2"/>
    <property type="match status" value="1"/>
</dbReference>
<keyword evidence="1" id="KW-0805">Transcription regulation</keyword>
<dbReference type="InterPro" id="IPR000792">
    <property type="entry name" value="Tscrpt_reg_LuxR_C"/>
</dbReference>
<dbReference type="GO" id="GO:0003677">
    <property type="term" value="F:DNA binding"/>
    <property type="evidence" value="ECO:0007669"/>
    <property type="project" value="UniProtKB-KW"/>
</dbReference>
<evidence type="ECO:0000313" key="5">
    <source>
        <dbReference type="EMBL" id="MBA8816253.1"/>
    </source>
</evidence>
<comment type="caution">
    <text evidence="5">The sequence shown here is derived from an EMBL/GenBank/DDBJ whole genome shotgun (WGS) entry which is preliminary data.</text>
</comment>
<reference evidence="5 6" key="1">
    <citation type="submission" date="2020-07" db="EMBL/GenBank/DDBJ databases">
        <title>Sequencing the genomes of 1000 actinobacteria strains.</title>
        <authorList>
            <person name="Klenk H.-P."/>
        </authorList>
    </citation>
    <scope>NUCLEOTIDE SEQUENCE [LARGE SCALE GENOMIC DNA]</scope>
    <source>
        <strain evidence="5 6">DSM 27576</strain>
    </source>
</reference>
<dbReference type="Gene3D" id="1.10.10.10">
    <property type="entry name" value="Winged helix-like DNA-binding domain superfamily/Winged helix DNA-binding domain"/>
    <property type="match status" value="1"/>
</dbReference>
<dbReference type="PANTHER" id="PTHR44688">
    <property type="entry name" value="DNA-BINDING TRANSCRIPTIONAL ACTIVATOR DEVR_DOSR"/>
    <property type="match status" value="1"/>
</dbReference>
<feature type="domain" description="HTH luxR-type" evidence="4">
    <location>
        <begin position="287"/>
        <end position="352"/>
    </location>
</feature>
<sequence length="352" mass="37943">MLWPRISATRAMLPQTHKDLPHASDLLDLSEFLVAVADGRIVDAHDFAALRRASGPTEAAGIWAYTLALIHVHAGAHGKAEDLAELAVRQLEWRDSTGLVGCARALSATTAALVGDVDLARTRLAELPAASLQDVKTVLQRAEVLAWLDVSAGRREEAAQRLRAAVEQALAQEHDVLAAITATIAIRIGMPNAVFDVLKKSTSERSSEIFTAVCQAADAASREDHAVAVSLTSRLRAAGLDAFALHLCSVAAAQSSDAMIRRRTLLVCAELNESASADPALRQSQTKTLRVGLLSRRELEIAHLAARRIRSRHIAEQLGVSVRTVENRLGNIYRKLEVNGREELAALEVKSP</sequence>
<dbReference type="SMART" id="SM00421">
    <property type="entry name" value="HTH_LUXR"/>
    <property type="match status" value="1"/>
</dbReference>
<dbReference type="InterPro" id="IPR036388">
    <property type="entry name" value="WH-like_DNA-bd_sf"/>
</dbReference>
<evidence type="ECO:0000256" key="3">
    <source>
        <dbReference type="ARBA" id="ARBA00023163"/>
    </source>
</evidence>
<dbReference type="InterPro" id="IPR016032">
    <property type="entry name" value="Sig_transdc_resp-reg_C-effctor"/>
</dbReference>
<organism evidence="5 6">
    <name type="scientific">Microbacterium halimionae</name>
    <dbReference type="NCBI Taxonomy" id="1526413"/>
    <lineage>
        <taxon>Bacteria</taxon>
        <taxon>Bacillati</taxon>
        <taxon>Actinomycetota</taxon>
        <taxon>Actinomycetes</taxon>
        <taxon>Micrococcales</taxon>
        <taxon>Microbacteriaceae</taxon>
        <taxon>Microbacterium</taxon>
    </lineage>
</organism>
<evidence type="ECO:0000259" key="4">
    <source>
        <dbReference type="PROSITE" id="PS50043"/>
    </source>
</evidence>
<evidence type="ECO:0000256" key="2">
    <source>
        <dbReference type="ARBA" id="ARBA00023125"/>
    </source>
</evidence>
<gene>
    <name evidence="5" type="ORF">FHX48_001326</name>
</gene>
<name>A0A7W3PLK4_9MICO</name>
<dbReference type="SUPFAM" id="SSF46894">
    <property type="entry name" value="C-terminal effector domain of the bipartite response regulators"/>
    <property type="match status" value="1"/>
</dbReference>
<keyword evidence="6" id="KW-1185">Reference proteome</keyword>
<evidence type="ECO:0000256" key="1">
    <source>
        <dbReference type="ARBA" id="ARBA00023015"/>
    </source>
</evidence>
<protein>
    <submittedName>
        <fullName evidence="5">DNA-binding CsgD family transcriptional regulator</fullName>
    </submittedName>
</protein>
<dbReference type="AlphaFoldDB" id="A0A7W3PLK4"/>
<evidence type="ECO:0000313" key="6">
    <source>
        <dbReference type="Proteomes" id="UP000526083"/>
    </source>
</evidence>
<dbReference type="CDD" id="cd06170">
    <property type="entry name" value="LuxR_C_like"/>
    <property type="match status" value="1"/>
</dbReference>